<reference evidence="3" key="1">
    <citation type="submission" date="2020-10" db="EMBL/GenBank/DDBJ databases">
        <authorList>
            <person name="Gilroy R."/>
        </authorList>
    </citation>
    <scope>NUCLEOTIDE SEQUENCE</scope>
    <source>
        <strain evidence="3">1370</strain>
    </source>
</reference>
<dbReference type="InterPro" id="IPR010897">
    <property type="entry name" value="Spore_II_P"/>
</dbReference>
<evidence type="ECO:0000256" key="1">
    <source>
        <dbReference type="SAM" id="MobiDB-lite"/>
    </source>
</evidence>
<name>A0A9D1T4R1_9FIRM</name>
<dbReference type="AlphaFoldDB" id="A0A9D1T4R1"/>
<dbReference type="Pfam" id="PF07454">
    <property type="entry name" value="SpoIIP"/>
    <property type="match status" value="1"/>
</dbReference>
<keyword evidence="2" id="KW-0812">Transmembrane</keyword>
<feature type="region of interest" description="Disordered" evidence="1">
    <location>
        <begin position="91"/>
        <end position="127"/>
    </location>
</feature>
<evidence type="ECO:0000256" key="2">
    <source>
        <dbReference type="SAM" id="Phobius"/>
    </source>
</evidence>
<organism evidence="3 4">
    <name type="scientific">Candidatus Faeciplasma avium</name>
    <dbReference type="NCBI Taxonomy" id="2840798"/>
    <lineage>
        <taxon>Bacteria</taxon>
        <taxon>Bacillati</taxon>
        <taxon>Bacillota</taxon>
        <taxon>Clostridia</taxon>
        <taxon>Eubacteriales</taxon>
        <taxon>Oscillospiraceae</taxon>
        <taxon>Oscillospiraceae incertae sedis</taxon>
        <taxon>Candidatus Faeciplasma</taxon>
    </lineage>
</organism>
<dbReference type="EMBL" id="DVOL01000108">
    <property type="protein sequence ID" value="HIV11502.1"/>
    <property type="molecule type" value="Genomic_DNA"/>
</dbReference>
<evidence type="ECO:0000313" key="3">
    <source>
        <dbReference type="EMBL" id="HIV11502.1"/>
    </source>
</evidence>
<feature type="transmembrane region" description="Helical" evidence="2">
    <location>
        <begin position="12"/>
        <end position="33"/>
    </location>
</feature>
<evidence type="ECO:0000313" key="4">
    <source>
        <dbReference type="Proteomes" id="UP000823960"/>
    </source>
</evidence>
<proteinExistence type="predicted"/>
<dbReference type="NCBIfam" id="TIGR02867">
    <property type="entry name" value="spore_II_P"/>
    <property type="match status" value="1"/>
</dbReference>
<accession>A0A9D1T4R1</accession>
<keyword evidence="2" id="KW-1133">Transmembrane helix</keyword>
<feature type="compositionally biased region" description="Acidic residues" evidence="1">
    <location>
        <begin position="101"/>
        <end position="114"/>
    </location>
</feature>
<sequence>MQRPGFKKSITEFAAGGLFAFAVLYGVGLTLFLKGTGGLFRLVSEASGGSMALSFPQLTESSQTDTADSADGGYPDYSRLFELMEGGGGYRPYQSLGDSPAEAEDPEDPNEEPGEPLPYPDALNSDGGRIIRRTYSYTPSSSCIELPGGGMLRNSSSSDMEYIKEQLEREPELEISLDGSPQVIIMHTHTTECYEPYQRESYDSEFSSRTTELDKSVVAVGREIADALEAAGIGVIHDTAVHDYPRYSGAYDRSSERVISLLEEYPTVKIVLDIHRDAIEDSGVRYAPVCEVDGRSAAQVMIICGCTNVPRYRYNLRLASKIQSKLEKDYPGLTRPILVADRNYNQELTKGSLLIEVGSSANSLDEALYAGRLVGMSLGELLSEYS</sequence>
<dbReference type="Proteomes" id="UP000823960">
    <property type="component" value="Unassembled WGS sequence"/>
</dbReference>
<reference evidence="3" key="2">
    <citation type="journal article" date="2021" name="PeerJ">
        <title>Extensive microbial diversity within the chicken gut microbiome revealed by metagenomics and culture.</title>
        <authorList>
            <person name="Gilroy R."/>
            <person name="Ravi A."/>
            <person name="Getino M."/>
            <person name="Pursley I."/>
            <person name="Horton D.L."/>
            <person name="Alikhan N.F."/>
            <person name="Baker D."/>
            <person name="Gharbi K."/>
            <person name="Hall N."/>
            <person name="Watson M."/>
            <person name="Adriaenssens E.M."/>
            <person name="Foster-Nyarko E."/>
            <person name="Jarju S."/>
            <person name="Secka A."/>
            <person name="Antonio M."/>
            <person name="Oren A."/>
            <person name="Chaudhuri R.R."/>
            <person name="La Ragione R."/>
            <person name="Hildebrand F."/>
            <person name="Pallen M.J."/>
        </authorList>
    </citation>
    <scope>NUCLEOTIDE SEQUENCE</scope>
    <source>
        <strain evidence="3">1370</strain>
    </source>
</reference>
<comment type="caution">
    <text evidence="3">The sequence shown here is derived from an EMBL/GenBank/DDBJ whole genome shotgun (WGS) entry which is preliminary data.</text>
</comment>
<protein>
    <submittedName>
        <fullName evidence="3">Stage II sporulation protein P</fullName>
    </submittedName>
</protein>
<gene>
    <name evidence="3" type="ORF">IAD28_07435</name>
</gene>
<keyword evidence="2" id="KW-0472">Membrane</keyword>
<dbReference type="SUPFAM" id="SSF53187">
    <property type="entry name" value="Zn-dependent exopeptidases"/>
    <property type="match status" value="1"/>
</dbReference>